<feature type="transmembrane region" description="Helical" evidence="8">
    <location>
        <begin position="41"/>
        <end position="64"/>
    </location>
</feature>
<evidence type="ECO:0000256" key="4">
    <source>
        <dbReference type="ARBA" id="ARBA00022679"/>
    </source>
</evidence>
<evidence type="ECO:0000256" key="2">
    <source>
        <dbReference type="ARBA" id="ARBA00022475"/>
    </source>
</evidence>
<feature type="domain" description="Glycosyltransferase RgtA/B/C/D-like" evidence="9">
    <location>
        <begin position="97"/>
        <end position="254"/>
    </location>
</feature>
<feature type="transmembrane region" description="Helical" evidence="8">
    <location>
        <begin position="326"/>
        <end position="343"/>
    </location>
</feature>
<feature type="transmembrane region" description="Helical" evidence="8">
    <location>
        <begin position="438"/>
        <end position="456"/>
    </location>
</feature>
<evidence type="ECO:0000256" key="5">
    <source>
        <dbReference type="ARBA" id="ARBA00022692"/>
    </source>
</evidence>
<protein>
    <submittedName>
        <fullName evidence="11">Mannosyl transferase</fullName>
    </submittedName>
</protein>
<dbReference type="PATRIC" id="fig|1240678.4.peg.4873"/>
<feature type="transmembrane region" description="Helical" evidence="8">
    <location>
        <begin position="380"/>
        <end position="401"/>
    </location>
</feature>
<accession>A0A0D7CJM9</accession>
<keyword evidence="6 8" id="KW-1133">Transmembrane helix</keyword>
<dbReference type="Proteomes" id="UP000032458">
    <property type="component" value="Unassembled WGS sequence"/>
</dbReference>
<proteinExistence type="predicted"/>
<dbReference type="EMBL" id="JRKI01000029">
    <property type="protein sequence ID" value="KIZ16070.1"/>
    <property type="molecule type" value="Genomic_DNA"/>
</dbReference>
<keyword evidence="5 8" id="KW-0812">Transmembrane</keyword>
<keyword evidence="3" id="KW-0328">Glycosyltransferase</keyword>
<evidence type="ECO:0000256" key="3">
    <source>
        <dbReference type="ARBA" id="ARBA00022676"/>
    </source>
</evidence>
<dbReference type="GO" id="GO:0016763">
    <property type="term" value="F:pentosyltransferase activity"/>
    <property type="evidence" value="ECO:0007669"/>
    <property type="project" value="TreeGrafter"/>
</dbReference>
<feature type="transmembrane region" description="Helical" evidence="8">
    <location>
        <begin position="355"/>
        <end position="374"/>
    </location>
</feature>
<dbReference type="PANTHER" id="PTHR33908:SF3">
    <property type="entry name" value="UNDECAPRENYL PHOSPHATE-ALPHA-4-AMINO-4-DEOXY-L-ARABINOSE ARABINOSYL TRANSFERASE"/>
    <property type="match status" value="1"/>
</dbReference>
<dbReference type="AlphaFoldDB" id="A0A0D7CJM9"/>
<feature type="transmembrane region" description="Helical" evidence="8">
    <location>
        <begin position="213"/>
        <end position="228"/>
    </location>
</feature>
<feature type="transmembrane region" description="Helical" evidence="8">
    <location>
        <begin position="240"/>
        <end position="260"/>
    </location>
</feature>
<gene>
    <name evidence="11" type="ORF">SNA_22880</name>
</gene>
<keyword evidence="4 11" id="KW-0808">Transferase</keyword>
<dbReference type="InterPro" id="IPR038731">
    <property type="entry name" value="RgtA/B/C-like"/>
</dbReference>
<evidence type="ECO:0000313" key="12">
    <source>
        <dbReference type="Proteomes" id="UP000032458"/>
    </source>
</evidence>
<evidence type="ECO:0000256" key="8">
    <source>
        <dbReference type="SAM" id="Phobius"/>
    </source>
</evidence>
<dbReference type="GO" id="GO:0010041">
    <property type="term" value="P:response to iron(III) ion"/>
    <property type="evidence" value="ECO:0007669"/>
    <property type="project" value="TreeGrafter"/>
</dbReference>
<dbReference type="Pfam" id="PF24878">
    <property type="entry name" value="YkcB_C"/>
    <property type="match status" value="1"/>
</dbReference>
<evidence type="ECO:0000256" key="1">
    <source>
        <dbReference type="ARBA" id="ARBA00004651"/>
    </source>
</evidence>
<comment type="subcellular location">
    <subcellularLocation>
        <location evidence="1">Cell membrane</location>
        <topology evidence="1">Multi-pass membrane protein</topology>
    </subcellularLocation>
</comment>
<evidence type="ECO:0000313" key="11">
    <source>
        <dbReference type="EMBL" id="KIZ16070.1"/>
    </source>
</evidence>
<dbReference type="GO" id="GO:0009103">
    <property type="term" value="P:lipopolysaccharide biosynthetic process"/>
    <property type="evidence" value="ECO:0007669"/>
    <property type="project" value="UniProtKB-ARBA"/>
</dbReference>
<keyword evidence="2" id="KW-1003">Cell membrane</keyword>
<reference evidence="11 12" key="1">
    <citation type="submission" date="2014-09" db="EMBL/GenBank/DDBJ databases">
        <title>Draft genome sequence of Streptomyces natalensis ATCC 27448, producer of the antifungal pimaricin.</title>
        <authorList>
            <person name="Mendes M.V."/>
            <person name="Beites T."/>
            <person name="Pires S."/>
            <person name="Santos C.L."/>
            <person name="Moradas-Ferreira P."/>
        </authorList>
    </citation>
    <scope>NUCLEOTIDE SEQUENCE [LARGE SCALE GENOMIC DNA]</scope>
    <source>
        <strain evidence="11 12">ATCC 27448</strain>
    </source>
</reference>
<name>A0A0D7CJM9_9ACTN</name>
<feature type="transmembrane region" description="Helical" evidence="8">
    <location>
        <begin position="468"/>
        <end position="487"/>
    </location>
</feature>
<sequence>MATTPLTQDSADRHRFRLRFISMGVRRTSAPSQPPLDRGELQALLVILALAAVLYTWGIGHAGVQPYYGAVVRSMAANWHTFFFGGLDPSGWITLDKIPGALWPQALSVKLFGPYDWAAALPQALEGVLAVWALHRIVRAWAGPLAALLAALTLTLTPITVALNRHTIPDTLLVLLLVLAAGSLQKAVSTGRLLPLLVCGVWVGLAFQAKMLQAWLVLPVFAAVYQLAAPGSRLDRAWRLLAAGATALLVSCSWLLLVWATPDASRPYIDGTTNNNPFTLAFGYNGLSRFGNDPHALGAVAGTAASRTSGNTGWTMLVNDVVGPQIAWLLPLAVLALVLGLLWRTGQPRTDGLRAGYVLWGGWLAVHVVVFSTSNGNHGYYTAVLAPAVAALTGGGAALFWAEYRAGGPRRPALPAAIALTALWAAVIDGPHTRFAPWLLPVVLMLGVCGTIGLWSRGPRSTRRALHSALAAGLASTLLAPAVWAASCLDPLYGGSPMSPLAGPVGPGYRALRHQHRAKPDALNTPSVRDTALLNYLTAHRSGEKYLLATQAAYGAEPLLRATSQPVLVMGGFTGLTPYPSAQQLSTVVSAHQLRYALLTSRRPRTPAVTWVKQHCTRIPPRAYGRAADGSFTLYDCAPGV</sequence>
<dbReference type="RefSeq" id="WP_052808956.1">
    <property type="nucleotide sequence ID" value="NZ_JRKI01000029.1"/>
</dbReference>
<keyword evidence="12" id="KW-1185">Reference proteome</keyword>
<organism evidence="11 12">
    <name type="scientific">Streptomyces natalensis ATCC 27448</name>
    <dbReference type="NCBI Taxonomy" id="1240678"/>
    <lineage>
        <taxon>Bacteria</taxon>
        <taxon>Bacillati</taxon>
        <taxon>Actinomycetota</taxon>
        <taxon>Actinomycetes</taxon>
        <taxon>Kitasatosporales</taxon>
        <taxon>Streptomycetaceae</taxon>
        <taxon>Streptomyces</taxon>
    </lineage>
</organism>
<evidence type="ECO:0000259" key="9">
    <source>
        <dbReference type="Pfam" id="PF13231"/>
    </source>
</evidence>
<dbReference type="InterPro" id="IPR050297">
    <property type="entry name" value="LipidA_mod_glycosyltrf_83"/>
</dbReference>
<keyword evidence="7 8" id="KW-0472">Membrane</keyword>
<feature type="transmembrane region" description="Helical" evidence="8">
    <location>
        <begin position="413"/>
        <end position="432"/>
    </location>
</feature>
<dbReference type="InterPro" id="IPR056785">
    <property type="entry name" value="YkcA/B-like_C"/>
</dbReference>
<evidence type="ECO:0000256" key="7">
    <source>
        <dbReference type="ARBA" id="ARBA00023136"/>
    </source>
</evidence>
<feature type="domain" description="Putative mannosyltransferase YkcA/B-like C-terminal" evidence="10">
    <location>
        <begin position="533"/>
        <end position="615"/>
    </location>
</feature>
<dbReference type="GO" id="GO:0005886">
    <property type="term" value="C:plasma membrane"/>
    <property type="evidence" value="ECO:0007669"/>
    <property type="project" value="UniProtKB-SubCell"/>
</dbReference>
<dbReference type="PANTHER" id="PTHR33908">
    <property type="entry name" value="MANNOSYLTRANSFERASE YKCB-RELATED"/>
    <property type="match status" value="1"/>
</dbReference>
<evidence type="ECO:0000256" key="6">
    <source>
        <dbReference type="ARBA" id="ARBA00022989"/>
    </source>
</evidence>
<evidence type="ECO:0000259" key="10">
    <source>
        <dbReference type="Pfam" id="PF24878"/>
    </source>
</evidence>
<dbReference type="Pfam" id="PF13231">
    <property type="entry name" value="PMT_2"/>
    <property type="match status" value="1"/>
</dbReference>
<feature type="transmembrane region" description="Helical" evidence="8">
    <location>
        <begin position="141"/>
        <end position="161"/>
    </location>
</feature>
<comment type="caution">
    <text evidence="11">The sequence shown here is derived from an EMBL/GenBank/DDBJ whole genome shotgun (WGS) entry which is preliminary data.</text>
</comment>